<sequence>MGLINTSWLFQTLLHVYVQNSMRLNHHGRSYLLTNGIHGLICFKTLLGCLNTMTWCSVILKKEVQLK</sequence>
<evidence type="ECO:0000313" key="2">
    <source>
        <dbReference type="Proteomes" id="UP001372338"/>
    </source>
</evidence>
<dbReference type="EMBL" id="JAYWIO010000008">
    <property type="protein sequence ID" value="KAK7243735.1"/>
    <property type="molecule type" value="Genomic_DNA"/>
</dbReference>
<gene>
    <name evidence="1" type="ORF">RIF29_38546</name>
</gene>
<organism evidence="1 2">
    <name type="scientific">Crotalaria pallida</name>
    <name type="common">Smooth rattlebox</name>
    <name type="synonym">Crotalaria striata</name>
    <dbReference type="NCBI Taxonomy" id="3830"/>
    <lineage>
        <taxon>Eukaryota</taxon>
        <taxon>Viridiplantae</taxon>
        <taxon>Streptophyta</taxon>
        <taxon>Embryophyta</taxon>
        <taxon>Tracheophyta</taxon>
        <taxon>Spermatophyta</taxon>
        <taxon>Magnoliopsida</taxon>
        <taxon>eudicotyledons</taxon>
        <taxon>Gunneridae</taxon>
        <taxon>Pentapetalae</taxon>
        <taxon>rosids</taxon>
        <taxon>fabids</taxon>
        <taxon>Fabales</taxon>
        <taxon>Fabaceae</taxon>
        <taxon>Papilionoideae</taxon>
        <taxon>50 kb inversion clade</taxon>
        <taxon>genistoids sensu lato</taxon>
        <taxon>core genistoids</taxon>
        <taxon>Crotalarieae</taxon>
        <taxon>Crotalaria</taxon>
    </lineage>
</organism>
<protein>
    <submittedName>
        <fullName evidence="1">Uncharacterized protein</fullName>
    </submittedName>
</protein>
<proteinExistence type="predicted"/>
<keyword evidence="2" id="KW-1185">Reference proteome</keyword>
<reference evidence="1 2" key="1">
    <citation type="submission" date="2024-01" db="EMBL/GenBank/DDBJ databases">
        <title>The genomes of 5 underutilized Papilionoideae crops provide insights into root nodulation and disease resistanc.</title>
        <authorList>
            <person name="Yuan L."/>
        </authorList>
    </citation>
    <scope>NUCLEOTIDE SEQUENCE [LARGE SCALE GENOMIC DNA]</scope>
    <source>
        <strain evidence="1">ZHUSHIDOU_FW_LH</strain>
        <tissue evidence="1">Leaf</tissue>
    </source>
</reference>
<name>A0AAN9HLM6_CROPI</name>
<evidence type="ECO:0000313" key="1">
    <source>
        <dbReference type="EMBL" id="KAK7243735.1"/>
    </source>
</evidence>
<dbReference type="Proteomes" id="UP001372338">
    <property type="component" value="Unassembled WGS sequence"/>
</dbReference>
<comment type="caution">
    <text evidence="1">The sequence shown here is derived from an EMBL/GenBank/DDBJ whole genome shotgun (WGS) entry which is preliminary data.</text>
</comment>
<dbReference type="AlphaFoldDB" id="A0AAN9HLM6"/>
<accession>A0AAN9HLM6</accession>